<dbReference type="RefSeq" id="WP_073614977.1">
    <property type="nucleotide sequence ID" value="NZ_FRFE01000019.1"/>
</dbReference>
<dbReference type="AlphaFoldDB" id="A0A1M7YD68"/>
<keyword evidence="3" id="KW-1185">Reference proteome</keyword>
<keyword evidence="1" id="KW-0472">Membrane</keyword>
<keyword evidence="1" id="KW-1133">Transmembrane helix</keyword>
<feature type="transmembrane region" description="Helical" evidence="1">
    <location>
        <begin position="85"/>
        <end position="105"/>
    </location>
</feature>
<dbReference type="STRING" id="1121416.SAMN02745220_03524"/>
<accession>A0A1M7YD68</accession>
<evidence type="ECO:0000313" key="3">
    <source>
        <dbReference type="Proteomes" id="UP000184603"/>
    </source>
</evidence>
<feature type="transmembrane region" description="Helical" evidence="1">
    <location>
        <begin position="45"/>
        <end position="64"/>
    </location>
</feature>
<evidence type="ECO:0000313" key="2">
    <source>
        <dbReference type="EMBL" id="SHO50553.1"/>
    </source>
</evidence>
<reference evidence="2 3" key="1">
    <citation type="submission" date="2016-12" db="EMBL/GenBank/DDBJ databases">
        <authorList>
            <person name="Song W.-J."/>
            <person name="Kurnit D.M."/>
        </authorList>
    </citation>
    <scope>NUCLEOTIDE SEQUENCE [LARGE SCALE GENOMIC DNA]</scope>
    <source>
        <strain evidence="2 3">DSM 18488</strain>
    </source>
</reference>
<proteinExistence type="predicted"/>
<dbReference type="Proteomes" id="UP000184603">
    <property type="component" value="Unassembled WGS sequence"/>
</dbReference>
<organism evidence="2 3">
    <name type="scientific">Desulfopila aestuarii DSM 18488</name>
    <dbReference type="NCBI Taxonomy" id="1121416"/>
    <lineage>
        <taxon>Bacteria</taxon>
        <taxon>Pseudomonadati</taxon>
        <taxon>Thermodesulfobacteriota</taxon>
        <taxon>Desulfobulbia</taxon>
        <taxon>Desulfobulbales</taxon>
        <taxon>Desulfocapsaceae</taxon>
        <taxon>Desulfopila</taxon>
    </lineage>
</organism>
<keyword evidence="1" id="KW-0812">Transmembrane</keyword>
<sequence>MLSRFARFKPGVQRKTHLLAAAILWTCIGIMLMVRGMGWLIAADLIYLAVPAVLLGFLKSHFILDKTATRSIDRILLLQDGTCLGAVYSKLTWLLVMGMMSMGVVLRNSSFPRPILATVYIMVGWALFWSSRKGWRAWRLAV</sequence>
<name>A0A1M7YD68_9BACT</name>
<feature type="transmembrane region" description="Helical" evidence="1">
    <location>
        <begin position="20"/>
        <end position="39"/>
    </location>
</feature>
<feature type="transmembrane region" description="Helical" evidence="1">
    <location>
        <begin position="111"/>
        <end position="129"/>
    </location>
</feature>
<protein>
    <submittedName>
        <fullName evidence="2">Uncharacterized protein</fullName>
    </submittedName>
</protein>
<gene>
    <name evidence="2" type="ORF">SAMN02745220_03524</name>
</gene>
<dbReference type="EMBL" id="FRFE01000019">
    <property type="protein sequence ID" value="SHO50553.1"/>
    <property type="molecule type" value="Genomic_DNA"/>
</dbReference>
<evidence type="ECO:0000256" key="1">
    <source>
        <dbReference type="SAM" id="Phobius"/>
    </source>
</evidence>
<dbReference type="OrthoDB" id="5432286at2"/>